<protein>
    <submittedName>
        <fullName evidence="4">Terminase</fullName>
    </submittedName>
</protein>
<proteinExistence type="inferred from homology"/>
<accession>A0A1X0WAW8</accession>
<dbReference type="STRING" id="1646377.BS640_18780"/>
<feature type="compositionally biased region" description="Basic residues" evidence="1">
    <location>
        <begin position="649"/>
        <end position="659"/>
    </location>
</feature>
<reference evidence="4 5" key="1">
    <citation type="journal article" date="2017" name="Int. J. Syst. Evol. Microbiol.">
        <title>Rouxiella badensis sp. nov. and Rouxiella silvae sp. nov. isolated from peat bog soil in Germany and emendation of the genus description.</title>
        <authorList>
            <person name="Le Fleche-Mateos A."/>
            <person name="Kugler J.H."/>
            <person name="Hansen S.H."/>
            <person name="Syldatk C."/>
            <person name="Hausmann R."/>
            <person name="Lomprez F."/>
            <person name="Vandenbogaert M."/>
            <person name="Manuguerra J.C."/>
            <person name="Grimont P.A."/>
        </authorList>
    </citation>
    <scope>NUCLEOTIDE SEQUENCE [LARGE SCALE GENOMIC DNA]</scope>
    <source>
        <strain evidence="4 5">DSM 100043</strain>
    </source>
</reference>
<dbReference type="InterPro" id="IPR051220">
    <property type="entry name" value="TFA_Chaperone"/>
</dbReference>
<dbReference type="EMBL" id="MRWE01000038">
    <property type="protein sequence ID" value="ORJ23947.1"/>
    <property type="molecule type" value="Genomic_DNA"/>
</dbReference>
<dbReference type="Pfam" id="PF20454">
    <property type="entry name" value="GpA_nuclease"/>
    <property type="match status" value="1"/>
</dbReference>
<evidence type="ECO:0000259" key="3">
    <source>
        <dbReference type="Pfam" id="PF20454"/>
    </source>
</evidence>
<comment type="caution">
    <text evidence="4">The sequence shown here is derived from an EMBL/GenBank/DDBJ whole genome shotgun (WGS) entry which is preliminary data.</text>
</comment>
<dbReference type="AlphaFoldDB" id="A0A1X0WAW8"/>
<name>A0A1X0WAW8_9GAMM</name>
<dbReference type="Proteomes" id="UP000192536">
    <property type="component" value="Unassembled WGS sequence"/>
</dbReference>
<evidence type="ECO:0000259" key="2">
    <source>
        <dbReference type="Pfam" id="PF05876"/>
    </source>
</evidence>
<dbReference type="GO" id="GO:0005524">
    <property type="term" value="F:ATP binding"/>
    <property type="evidence" value="ECO:0007669"/>
    <property type="project" value="InterPro"/>
</dbReference>
<keyword evidence="5" id="KW-1185">Reference proteome</keyword>
<dbReference type="HAMAP" id="MF_04144">
    <property type="entry name" value="TERL_LAMBDA"/>
    <property type="match status" value="1"/>
</dbReference>
<dbReference type="InterPro" id="IPR046453">
    <property type="entry name" value="GpA_ATPase"/>
</dbReference>
<evidence type="ECO:0000313" key="5">
    <source>
        <dbReference type="Proteomes" id="UP000192536"/>
    </source>
</evidence>
<gene>
    <name evidence="4" type="ORF">BS640_18780</name>
</gene>
<dbReference type="InterPro" id="IPR008866">
    <property type="entry name" value="Phage_lambda_GpA-like"/>
</dbReference>
<dbReference type="Pfam" id="PF05876">
    <property type="entry name" value="GpA_ATPase"/>
    <property type="match status" value="1"/>
</dbReference>
<sequence length="659" mass="73644">MGSHHQTADKPTAWQNFKSLLLAVRRALKPPEPLRLSEWANKYAMLSKETSAQTGRFRSFRYQDGIMDAFTDPLVETISVMKSARVGYTKILDHVIGYYIAHDPSPILAIQPRETDAEDYSKTEIAPMLRDTPVLAEVTGGAKAKDSNQTILKRTFSNGANLTLVGANSPGGFRRISCRIILFDEVDGYPASGAGNEGDQIALGKKRSESFWNRKIGIGSTPTVKGISRIEKSFNDSDQRYFFVPCPHCGEMQVLEWGDRTSPYGIKWDRDEDGNSLPETVYYACRHNGCVIQHTSLPLMLQGGEWRATKPFKGHAGFHIWTAYSLFPNAAWKKLVEEWLSVKDDPVMRQTFINTTLGLPYEDSGEKALSEKKLVERTEVFGAEVPDGVALLTAGIDTQDGRLEVEVVGWGRNEESWSIAYDVIEGDMDTPEPWARLDAYLKQVWRRADGRGFPIMAACIDSGGHHTQAVYTFAKERIGRRIWAIKGESARNGKRSPVWPNQKPSKRSKSAYRPIIIGVNAAKDAIRNRLHLDPPAPGEAQAGYMHYPADRDLNYFSQLLAESSIVKRSGGYPYRVWELRPGRANEALDCRVYNYAALHGLMHSGLKLNVIAASVENNTAKLISAPAVVEPKPSFQLPGVVLPEETKEPRKRRHKRLPS</sequence>
<dbReference type="PANTHER" id="PTHR34413">
    <property type="entry name" value="PROPHAGE TAIL FIBER ASSEMBLY PROTEIN HOMOLOG TFAE-RELATED-RELATED"/>
    <property type="match status" value="1"/>
</dbReference>
<evidence type="ECO:0000256" key="1">
    <source>
        <dbReference type="SAM" id="MobiDB-lite"/>
    </source>
</evidence>
<feature type="region of interest" description="Disordered" evidence="1">
    <location>
        <begin position="639"/>
        <end position="659"/>
    </location>
</feature>
<feature type="domain" description="Terminase large subunit GpA endonuclease" evidence="3">
    <location>
        <begin position="315"/>
        <end position="599"/>
    </location>
</feature>
<dbReference type="InterPro" id="IPR046454">
    <property type="entry name" value="GpA_endonuclease"/>
</dbReference>
<dbReference type="GO" id="GO:0016887">
    <property type="term" value="F:ATP hydrolysis activity"/>
    <property type="evidence" value="ECO:0007669"/>
    <property type="project" value="InterPro"/>
</dbReference>
<feature type="domain" description="Phage terminase large subunit GpA ATPase" evidence="2">
    <location>
        <begin position="51"/>
        <end position="306"/>
    </location>
</feature>
<dbReference type="GO" id="GO:0004519">
    <property type="term" value="F:endonuclease activity"/>
    <property type="evidence" value="ECO:0007669"/>
    <property type="project" value="InterPro"/>
</dbReference>
<dbReference type="PANTHER" id="PTHR34413:SF2">
    <property type="entry name" value="PROPHAGE TAIL FIBER ASSEMBLY PROTEIN HOMOLOG TFAE-RELATED"/>
    <property type="match status" value="1"/>
</dbReference>
<evidence type="ECO:0000313" key="4">
    <source>
        <dbReference type="EMBL" id="ORJ23947.1"/>
    </source>
</evidence>
<organism evidence="4 5">
    <name type="scientific">Rouxiella badensis</name>
    <dbReference type="NCBI Taxonomy" id="1646377"/>
    <lineage>
        <taxon>Bacteria</taxon>
        <taxon>Pseudomonadati</taxon>
        <taxon>Pseudomonadota</taxon>
        <taxon>Gammaproteobacteria</taxon>
        <taxon>Enterobacterales</taxon>
        <taxon>Yersiniaceae</taxon>
        <taxon>Rouxiella</taxon>
    </lineage>
</organism>